<feature type="compositionally biased region" description="Polar residues" evidence="1">
    <location>
        <begin position="50"/>
        <end position="59"/>
    </location>
</feature>
<sequence length="140" mass="15539">MYDLFMEDRRPRLDLWKRMRVSTKCQRRIEDLVDERAPVKSSAAELRHTVLQQRGPTTSEDGHQECTTAVARRRDSEPTRSNDSGQVSMRTASSGRDSNGAVYQDPDEEDWWIASGSGGVGVSSSSADETASAAMTSLQQ</sequence>
<organism evidence="2 3">
    <name type="scientific">Stephania yunnanensis</name>
    <dbReference type="NCBI Taxonomy" id="152371"/>
    <lineage>
        <taxon>Eukaryota</taxon>
        <taxon>Viridiplantae</taxon>
        <taxon>Streptophyta</taxon>
        <taxon>Embryophyta</taxon>
        <taxon>Tracheophyta</taxon>
        <taxon>Spermatophyta</taxon>
        <taxon>Magnoliopsida</taxon>
        <taxon>Ranunculales</taxon>
        <taxon>Menispermaceae</taxon>
        <taxon>Menispermoideae</taxon>
        <taxon>Cissampelideae</taxon>
        <taxon>Stephania</taxon>
    </lineage>
</organism>
<accession>A0AAP0HWI4</accession>
<reference evidence="2 3" key="1">
    <citation type="submission" date="2024-01" db="EMBL/GenBank/DDBJ databases">
        <title>Genome assemblies of Stephania.</title>
        <authorList>
            <person name="Yang L."/>
        </authorList>
    </citation>
    <scope>NUCLEOTIDE SEQUENCE [LARGE SCALE GENOMIC DNA]</scope>
    <source>
        <strain evidence="2">YNDBR</strain>
        <tissue evidence="2">Leaf</tissue>
    </source>
</reference>
<feature type="compositionally biased region" description="Low complexity" evidence="1">
    <location>
        <begin position="122"/>
        <end position="140"/>
    </location>
</feature>
<name>A0AAP0HWI4_9MAGN</name>
<proteinExistence type="predicted"/>
<feature type="region of interest" description="Disordered" evidence="1">
    <location>
        <begin position="39"/>
        <end position="140"/>
    </location>
</feature>
<comment type="caution">
    <text evidence="2">The sequence shown here is derived from an EMBL/GenBank/DDBJ whole genome shotgun (WGS) entry which is preliminary data.</text>
</comment>
<evidence type="ECO:0000256" key="1">
    <source>
        <dbReference type="SAM" id="MobiDB-lite"/>
    </source>
</evidence>
<evidence type="ECO:0000313" key="2">
    <source>
        <dbReference type="EMBL" id="KAK9099196.1"/>
    </source>
</evidence>
<evidence type="ECO:0000313" key="3">
    <source>
        <dbReference type="Proteomes" id="UP001420932"/>
    </source>
</evidence>
<dbReference type="AlphaFoldDB" id="A0AAP0HWI4"/>
<dbReference type="EMBL" id="JBBNAF010000011">
    <property type="protein sequence ID" value="KAK9099196.1"/>
    <property type="molecule type" value="Genomic_DNA"/>
</dbReference>
<dbReference type="Proteomes" id="UP001420932">
    <property type="component" value="Unassembled WGS sequence"/>
</dbReference>
<keyword evidence="3" id="KW-1185">Reference proteome</keyword>
<feature type="compositionally biased region" description="Polar residues" evidence="1">
    <location>
        <begin position="81"/>
        <end position="97"/>
    </location>
</feature>
<gene>
    <name evidence="2" type="ORF">Syun_026241</name>
</gene>
<protein>
    <submittedName>
        <fullName evidence="2">Uncharacterized protein</fullName>
    </submittedName>
</protein>